<dbReference type="AlphaFoldDB" id="A0A382HEU4"/>
<dbReference type="Gene3D" id="2.140.10.10">
    <property type="entry name" value="Quinoprotein alcohol dehydrogenase-like superfamily"/>
    <property type="match status" value="1"/>
</dbReference>
<dbReference type="SUPFAM" id="SSF50998">
    <property type="entry name" value="Quinoprotein alcohol dehydrogenase-like"/>
    <property type="match status" value="1"/>
</dbReference>
<dbReference type="InterPro" id="IPR002372">
    <property type="entry name" value="PQQ_rpt_dom"/>
</dbReference>
<accession>A0A382HEU4</accession>
<proteinExistence type="predicted"/>
<feature type="non-terminal residue" evidence="2">
    <location>
        <position position="110"/>
    </location>
</feature>
<dbReference type="EMBL" id="UINC01060770">
    <property type="protein sequence ID" value="SVB85625.1"/>
    <property type="molecule type" value="Genomic_DNA"/>
</dbReference>
<sequence>MAGNSSSLNILPVWPLKARESGVDSMNGKRHGTTQTLSLSLGIAVTLACGLWTTQPTLAQGPGTDSSQWTYLGGDAWHTRYTPADQITPENFEDLDVAWRWDASSFGPST</sequence>
<name>A0A382HEU4_9ZZZZ</name>
<dbReference type="Pfam" id="PF01011">
    <property type="entry name" value="PQQ"/>
    <property type="match status" value="1"/>
</dbReference>
<gene>
    <name evidence="2" type="ORF">METZ01_LOCUS238479</name>
</gene>
<evidence type="ECO:0000313" key="2">
    <source>
        <dbReference type="EMBL" id="SVB85625.1"/>
    </source>
</evidence>
<feature type="domain" description="Pyrrolo-quinoline quinone repeat" evidence="1">
    <location>
        <begin position="69"/>
        <end position="104"/>
    </location>
</feature>
<protein>
    <recommendedName>
        <fullName evidence="1">Pyrrolo-quinoline quinone repeat domain-containing protein</fullName>
    </recommendedName>
</protein>
<dbReference type="InterPro" id="IPR011047">
    <property type="entry name" value="Quinoprotein_ADH-like_sf"/>
</dbReference>
<reference evidence="2" key="1">
    <citation type="submission" date="2018-05" db="EMBL/GenBank/DDBJ databases">
        <authorList>
            <person name="Lanie J.A."/>
            <person name="Ng W.-L."/>
            <person name="Kazmierczak K.M."/>
            <person name="Andrzejewski T.M."/>
            <person name="Davidsen T.M."/>
            <person name="Wayne K.J."/>
            <person name="Tettelin H."/>
            <person name="Glass J.I."/>
            <person name="Rusch D."/>
            <person name="Podicherti R."/>
            <person name="Tsui H.-C.T."/>
            <person name="Winkler M.E."/>
        </authorList>
    </citation>
    <scope>NUCLEOTIDE SEQUENCE</scope>
</reference>
<evidence type="ECO:0000259" key="1">
    <source>
        <dbReference type="Pfam" id="PF01011"/>
    </source>
</evidence>
<organism evidence="2">
    <name type="scientific">marine metagenome</name>
    <dbReference type="NCBI Taxonomy" id="408172"/>
    <lineage>
        <taxon>unclassified sequences</taxon>
        <taxon>metagenomes</taxon>
        <taxon>ecological metagenomes</taxon>
    </lineage>
</organism>